<comment type="caution">
    <text evidence="1">The sequence shown here is derived from an EMBL/GenBank/DDBJ whole genome shotgun (WGS) entry which is preliminary data.</text>
</comment>
<protein>
    <submittedName>
        <fullName evidence="1">Uncharacterized protein</fullName>
    </submittedName>
</protein>
<dbReference type="AlphaFoldDB" id="A0A7X5U8Z9"/>
<organism evidence="1 2">
    <name type="scientific">Luteibacter anthropi</name>
    <dbReference type="NCBI Taxonomy" id="564369"/>
    <lineage>
        <taxon>Bacteria</taxon>
        <taxon>Pseudomonadati</taxon>
        <taxon>Pseudomonadota</taxon>
        <taxon>Gammaproteobacteria</taxon>
        <taxon>Lysobacterales</taxon>
        <taxon>Rhodanobacteraceae</taxon>
        <taxon>Luteibacter</taxon>
    </lineage>
</organism>
<dbReference type="RefSeq" id="WP_166947123.1">
    <property type="nucleotide sequence ID" value="NZ_JAARLZ010000003.1"/>
</dbReference>
<evidence type="ECO:0000313" key="2">
    <source>
        <dbReference type="Proteomes" id="UP000490980"/>
    </source>
</evidence>
<keyword evidence="2" id="KW-1185">Reference proteome</keyword>
<accession>A0A7X5U8Z9</accession>
<name>A0A7X5U8Z9_9GAMM</name>
<dbReference type="EMBL" id="JAARLZ010000003">
    <property type="protein sequence ID" value="NII06025.1"/>
    <property type="molecule type" value="Genomic_DNA"/>
</dbReference>
<dbReference type="Proteomes" id="UP000490980">
    <property type="component" value="Unassembled WGS sequence"/>
</dbReference>
<gene>
    <name evidence="1" type="ORF">HBF25_06415</name>
</gene>
<evidence type="ECO:0000313" key="1">
    <source>
        <dbReference type="EMBL" id="NII06025.1"/>
    </source>
</evidence>
<sequence>MAEQFLRSMLASSATRCNELTRLALVLLVGVPLTSNAAKVPAHFQSYATTNVGGGLSCVVGATSDSEHSNERAYVYIEDSKTHTLRWLTSIPLHAGWYQNRASHCVAEGGAIYALIQSDTNATPVMSQTLISIAKLDQGAGRIESNDLVKVTASAGAHTVFVYDGAENFRSDAGKLVVTGEYVSKGDPAEIRKPFTFAIPINNTLR</sequence>
<reference evidence="1 2" key="1">
    <citation type="submission" date="2020-03" db="EMBL/GenBank/DDBJ databases">
        <authorList>
            <person name="Lai Q."/>
        </authorList>
    </citation>
    <scope>NUCLEOTIDE SEQUENCE [LARGE SCALE GENOMIC DNA]</scope>
    <source>
        <strain evidence="1 2">CCUG 25036</strain>
    </source>
</reference>
<proteinExistence type="predicted"/>